<accession>A0A0B2QBT7</accession>
<evidence type="ECO:0000313" key="2">
    <source>
        <dbReference type="EMBL" id="RZB82746.1"/>
    </source>
</evidence>
<protein>
    <submittedName>
        <fullName evidence="1">Uncharacterized protein</fullName>
    </submittedName>
</protein>
<dbReference type="EMBL" id="KN659486">
    <property type="protein sequence ID" value="KHN19081.1"/>
    <property type="molecule type" value="Genomic_DNA"/>
</dbReference>
<name>A0A0B2QBT7_GLYSO</name>
<reference evidence="2 3" key="2">
    <citation type="submission" date="2018-09" db="EMBL/GenBank/DDBJ databases">
        <title>A high-quality reference genome of wild soybean provides a powerful tool to mine soybean genomes.</title>
        <authorList>
            <person name="Xie M."/>
            <person name="Chung C.Y.L."/>
            <person name="Li M.-W."/>
            <person name="Wong F.-L."/>
            <person name="Chan T.-F."/>
            <person name="Lam H.-M."/>
        </authorList>
    </citation>
    <scope>NUCLEOTIDE SEQUENCE [LARGE SCALE GENOMIC DNA]</scope>
    <source>
        <strain evidence="3">cv. W05</strain>
        <tissue evidence="2">Hypocotyl of etiolated seedlings</tissue>
    </source>
</reference>
<dbReference type="Proteomes" id="UP000289340">
    <property type="component" value="Chromosome 11"/>
</dbReference>
<evidence type="ECO:0000313" key="3">
    <source>
        <dbReference type="Proteomes" id="UP000289340"/>
    </source>
</evidence>
<reference evidence="1" key="1">
    <citation type="submission" date="2014-07" db="EMBL/GenBank/DDBJ databases">
        <title>Identification of a novel salt tolerance gene in wild soybean by whole-genome sequencing.</title>
        <authorList>
            <person name="Lam H.-M."/>
            <person name="Qi X."/>
            <person name="Li M.-W."/>
            <person name="Liu X."/>
            <person name="Xie M."/>
            <person name="Ni M."/>
            <person name="Xu X."/>
        </authorList>
    </citation>
    <scope>NUCLEOTIDE SEQUENCE [LARGE SCALE GENOMIC DNA]</scope>
    <source>
        <tissue evidence="1">Root</tissue>
    </source>
</reference>
<dbReference type="Proteomes" id="UP000053555">
    <property type="component" value="Unassembled WGS sequence"/>
</dbReference>
<gene>
    <name evidence="2" type="ORF">D0Y65_031719</name>
    <name evidence="1" type="ORF">glysoja_029943</name>
</gene>
<keyword evidence="3" id="KW-1185">Reference proteome</keyword>
<proteinExistence type="predicted"/>
<sequence length="97" mass="11557">MSMILWCIWKRRNQKLWESAEILLQISICSALQYYEEWSRARNAHHQQRSHQPLAQVSTSLGCAYIRHEFKQRHTLRIQKRPRHGVLNGFKSCAVIV</sequence>
<dbReference type="AlphaFoldDB" id="A0A0B2QBT7"/>
<organism evidence="1">
    <name type="scientific">Glycine soja</name>
    <name type="common">Wild soybean</name>
    <dbReference type="NCBI Taxonomy" id="3848"/>
    <lineage>
        <taxon>Eukaryota</taxon>
        <taxon>Viridiplantae</taxon>
        <taxon>Streptophyta</taxon>
        <taxon>Embryophyta</taxon>
        <taxon>Tracheophyta</taxon>
        <taxon>Spermatophyta</taxon>
        <taxon>Magnoliopsida</taxon>
        <taxon>eudicotyledons</taxon>
        <taxon>Gunneridae</taxon>
        <taxon>Pentapetalae</taxon>
        <taxon>rosids</taxon>
        <taxon>fabids</taxon>
        <taxon>Fabales</taxon>
        <taxon>Fabaceae</taxon>
        <taxon>Papilionoideae</taxon>
        <taxon>50 kb inversion clade</taxon>
        <taxon>NPAAA clade</taxon>
        <taxon>indigoferoid/millettioid clade</taxon>
        <taxon>Phaseoleae</taxon>
        <taxon>Glycine</taxon>
        <taxon>Glycine subgen. Soja</taxon>
    </lineage>
</organism>
<dbReference type="EMBL" id="QZWG01000011">
    <property type="protein sequence ID" value="RZB82746.1"/>
    <property type="molecule type" value="Genomic_DNA"/>
</dbReference>
<evidence type="ECO:0000313" key="1">
    <source>
        <dbReference type="EMBL" id="KHN19081.1"/>
    </source>
</evidence>